<protein>
    <recommendedName>
        <fullName evidence="5 13">Malto-oligosyltrehalose trehalohydrolase</fullName>
        <shortName evidence="14">MTHase</shortName>
        <ecNumber evidence="4 13">3.2.1.141</ecNumber>
    </recommendedName>
    <alternativeName>
        <fullName evidence="11 14">4-alpha-D-((1-&gt;4)-alpha-D-glucano)trehalose trehalohydrolase</fullName>
    </alternativeName>
    <alternativeName>
        <fullName evidence="10 14">Maltooligosyl trehalose trehalohydrolase</fullName>
    </alternativeName>
</protein>
<evidence type="ECO:0000256" key="5">
    <source>
        <dbReference type="ARBA" id="ARBA00015938"/>
    </source>
</evidence>
<feature type="domain" description="Glycosyl hydrolase family 13 catalytic" evidence="18">
    <location>
        <begin position="108"/>
        <end position="444"/>
    </location>
</feature>
<dbReference type="NCBIfam" id="TIGR02402">
    <property type="entry name" value="trehalose_TreZ"/>
    <property type="match status" value="1"/>
</dbReference>
<dbReference type="AlphaFoldDB" id="A0A7X3K2V4"/>
<evidence type="ECO:0000256" key="12">
    <source>
        <dbReference type="ARBA" id="ARBA00034013"/>
    </source>
</evidence>
<evidence type="ECO:0000256" key="8">
    <source>
        <dbReference type="ARBA" id="ARBA00023277"/>
    </source>
</evidence>
<evidence type="ECO:0000256" key="14">
    <source>
        <dbReference type="PIRNR" id="PIRNR006337"/>
    </source>
</evidence>
<dbReference type="InterPro" id="IPR017853">
    <property type="entry name" value="GH"/>
</dbReference>
<feature type="binding site" evidence="16">
    <location>
        <begin position="307"/>
        <end position="311"/>
    </location>
    <ligand>
        <name>substrate</name>
    </ligand>
</feature>
<dbReference type="RefSeq" id="WP_281351144.1">
    <property type="nucleotide sequence ID" value="NZ_WQRF01000001.1"/>
</dbReference>
<evidence type="ECO:0000256" key="4">
    <source>
        <dbReference type="ARBA" id="ARBA00012268"/>
    </source>
</evidence>
<dbReference type="SUPFAM" id="SSF81296">
    <property type="entry name" value="E set domains"/>
    <property type="match status" value="1"/>
</dbReference>
<evidence type="ECO:0000256" key="13">
    <source>
        <dbReference type="NCBIfam" id="TIGR02402"/>
    </source>
</evidence>
<dbReference type="CDD" id="cd02853">
    <property type="entry name" value="E_set_MTHase_like_N"/>
    <property type="match status" value="1"/>
</dbReference>
<keyword evidence="9 14" id="KW-0326">Glycosidase</keyword>
<keyword evidence="8" id="KW-0119">Carbohydrate metabolism</keyword>
<name>A0A7X3K2V4_9HYPH</name>
<dbReference type="UniPathway" id="UPA00299"/>
<dbReference type="InterPro" id="IPR012768">
    <property type="entry name" value="Trehalose_TreZ"/>
</dbReference>
<keyword evidence="20" id="KW-1185">Reference proteome</keyword>
<feature type="binding site" evidence="16">
    <location>
        <begin position="377"/>
        <end position="382"/>
    </location>
    <ligand>
        <name>substrate</name>
    </ligand>
</feature>
<comment type="catalytic activity">
    <reaction evidence="12 14">
        <text>hydrolysis of (1-&gt;4)-alpha-D-glucosidic linkage in 4-alpha-D-[(1-&gt;4)-alpha-D-glucanosyl]n trehalose to yield trehalose and (1-&gt;4)-alpha-D-glucan.</text>
        <dbReference type="EC" id="3.2.1.141"/>
    </reaction>
</comment>
<evidence type="ECO:0000256" key="2">
    <source>
        <dbReference type="ARBA" id="ARBA00005199"/>
    </source>
</evidence>
<dbReference type="GO" id="GO:0005737">
    <property type="term" value="C:cytoplasm"/>
    <property type="evidence" value="ECO:0007669"/>
    <property type="project" value="UniProtKB-SubCell"/>
</dbReference>
<comment type="caution">
    <text evidence="19">The sequence shown here is derived from an EMBL/GenBank/DDBJ whole genome shotgun (WGS) entry which is preliminary data.</text>
</comment>
<dbReference type="Pfam" id="PF00128">
    <property type="entry name" value="Alpha-amylase"/>
    <property type="match status" value="1"/>
</dbReference>
<dbReference type="InterPro" id="IPR006047">
    <property type="entry name" value="GH13_cat_dom"/>
</dbReference>
<dbReference type="Proteomes" id="UP000438106">
    <property type="component" value="Unassembled WGS sequence"/>
</dbReference>
<sequence length="570" mass="63430">MSHWGVKRIGAQWRAGLWAPSASMVAVENGRERPIPLLRSDNGFWEAAFTAEEGEDYSFIVDDERYPDPASRLQVSDVHGPSRLVSGVDFEWSPSWKGRPFNEYVLYELHIGTFAPTGTFRAAAEKMEELAKLGFTAIEIMPISQFPGSRGWGYDGVLPFAPHPSYGTPNDLRHLVNTAQSHGLCVILDVVMNHFGPDGAYLHAIAPEFFDPDRHTPWGAAIDFSQKAVRQFWIDCALMWLNEYRLDGLRLDAVHQIQGEGAPEFMMELGQAVRKLDLGRPLHLIVEDERNEPTLRESGLYAASWNDDFHHAVHTSLTGESQDYYVSFAHDPIADLVRALERGHIEEGQPRVGLDTPRGSDCAHLPVTSFVNAIQTHDQVGNRAQGERLLALADESAVKTAYALLLTAPYTPMIFMGEERGAVSPFQFFAHYEGDLAEAVRQGRAEEFAGIAALGEAVPDPIDPATLRRSRLDWSSSPAADDWLRLTQQVLAFRKACIFPLTATSRQHSAAHVVGDKALTVHWQFEAGELIVDLNFGEVGRHAPRARAPDFALFDLKRDPYALAVWSKLT</sequence>
<dbReference type="Gene3D" id="2.60.40.10">
    <property type="entry name" value="Immunoglobulins"/>
    <property type="match status" value="1"/>
</dbReference>
<evidence type="ECO:0000313" key="19">
    <source>
        <dbReference type="EMBL" id="MVS98842.1"/>
    </source>
</evidence>
<dbReference type="SUPFAM" id="SSF51445">
    <property type="entry name" value="(Trans)glycosidases"/>
    <property type="match status" value="1"/>
</dbReference>
<feature type="site" description="Transition state stabilizer" evidence="17">
    <location>
        <position position="378"/>
    </location>
</feature>
<keyword evidence="7 14" id="KW-0378">Hydrolase</keyword>
<evidence type="ECO:0000256" key="11">
    <source>
        <dbReference type="ARBA" id="ARBA00033284"/>
    </source>
</evidence>
<gene>
    <name evidence="19" type="primary">treZ</name>
    <name evidence="19" type="ORF">GO014_07390</name>
</gene>
<evidence type="ECO:0000256" key="10">
    <source>
        <dbReference type="ARBA" id="ARBA00032057"/>
    </source>
</evidence>
<dbReference type="EC" id="3.2.1.141" evidence="4 13"/>
<dbReference type="SMART" id="SM00642">
    <property type="entry name" value="Aamy"/>
    <property type="match status" value="1"/>
</dbReference>
<evidence type="ECO:0000256" key="16">
    <source>
        <dbReference type="PIRSR" id="PIRSR006337-2"/>
    </source>
</evidence>
<evidence type="ECO:0000259" key="18">
    <source>
        <dbReference type="SMART" id="SM00642"/>
    </source>
</evidence>
<evidence type="ECO:0000256" key="1">
    <source>
        <dbReference type="ARBA" id="ARBA00004496"/>
    </source>
</evidence>
<keyword evidence="6" id="KW-0963">Cytoplasm</keyword>
<comment type="similarity">
    <text evidence="3 14">Belongs to the glycosyl hydrolase 13 family.</text>
</comment>
<evidence type="ECO:0000313" key="20">
    <source>
        <dbReference type="Proteomes" id="UP000438106"/>
    </source>
</evidence>
<evidence type="ECO:0000256" key="6">
    <source>
        <dbReference type="ARBA" id="ARBA00022490"/>
    </source>
</evidence>
<organism evidence="19 20">
    <name type="scientific">Devosia marina</name>
    <dbReference type="NCBI Taxonomy" id="2683198"/>
    <lineage>
        <taxon>Bacteria</taxon>
        <taxon>Pseudomonadati</taxon>
        <taxon>Pseudomonadota</taxon>
        <taxon>Alphaproteobacteria</taxon>
        <taxon>Hyphomicrobiales</taxon>
        <taxon>Devosiaceae</taxon>
        <taxon>Devosia</taxon>
    </lineage>
</organism>
<dbReference type="InterPro" id="IPR044901">
    <property type="entry name" value="Trehalose_TreZ_E-set_sf"/>
</dbReference>
<dbReference type="Gene3D" id="1.10.10.760">
    <property type="entry name" value="E-set domains of sugar-utilizing enzymes"/>
    <property type="match status" value="1"/>
</dbReference>
<dbReference type="GO" id="GO:0033942">
    <property type="term" value="F:4-alpha-D-(1-&gt;4)-alpha-D-glucanotrehalose trehalohydrolase activity"/>
    <property type="evidence" value="ECO:0007669"/>
    <property type="project" value="UniProtKB-EC"/>
</dbReference>
<comment type="pathway">
    <text evidence="2 14">Glycan biosynthesis; trehalose biosynthesis.</text>
</comment>
<dbReference type="Gene3D" id="3.20.20.80">
    <property type="entry name" value="Glycosidases"/>
    <property type="match status" value="1"/>
</dbReference>
<evidence type="ECO:0000256" key="3">
    <source>
        <dbReference type="ARBA" id="ARBA00008061"/>
    </source>
</evidence>
<dbReference type="GO" id="GO:0005992">
    <property type="term" value="P:trehalose biosynthetic process"/>
    <property type="evidence" value="ECO:0007669"/>
    <property type="project" value="UniProtKB-UniRule"/>
</dbReference>
<dbReference type="PANTHER" id="PTHR43651">
    <property type="entry name" value="1,4-ALPHA-GLUCAN-BRANCHING ENZYME"/>
    <property type="match status" value="1"/>
</dbReference>
<feature type="active site" description="Nucleophile" evidence="15">
    <location>
        <position position="252"/>
    </location>
</feature>
<proteinExistence type="inferred from homology"/>
<comment type="subcellular location">
    <subcellularLocation>
        <location evidence="1 15">Cytoplasm</location>
    </subcellularLocation>
</comment>
<dbReference type="PIRSF" id="PIRSF006337">
    <property type="entry name" value="Trehalose_TreZ"/>
    <property type="match status" value="1"/>
</dbReference>
<dbReference type="PANTHER" id="PTHR43651:SF11">
    <property type="entry name" value="MALTO-OLIGOSYLTREHALOSE TREHALOHYDROLASE"/>
    <property type="match status" value="1"/>
</dbReference>
<accession>A0A7X3K2V4</accession>
<dbReference type="InterPro" id="IPR014756">
    <property type="entry name" value="Ig_E-set"/>
</dbReference>
<evidence type="ECO:0000256" key="15">
    <source>
        <dbReference type="PIRSR" id="PIRSR006337-1"/>
    </source>
</evidence>
<reference evidence="19 20" key="1">
    <citation type="submission" date="2019-12" db="EMBL/GenBank/DDBJ databases">
        <title>Devosia maris sp. nov., isolated from the deep seawater.</title>
        <authorList>
            <person name="Liu Y."/>
        </authorList>
    </citation>
    <scope>NUCLEOTIDE SEQUENCE [LARGE SCALE GENOMIC DNA]</scope>
    <source>
        <strain evidence="19 20">L53-10-65</strain>
    </source>
</reference>
<evidence type="ECO:0000256" key="17">
    <source>
        <dbReference type="PIRSR" id="PIRSR006337-3"/>
    </source>
</evidence>
<dbReference type="InterPro" id="IPR013783">
    <property type="entry name" value="Ig-like_fold"/>
</dbReference>
<evidence type="ECO:0000256" key="7">
    <source>
        <dbReference type="ARBA" id="ARBA00022801"/>
    </source>
</evidence>
<dbReference type="EMBL" id="WQRF01000001">
    <property type="protein sequence ID" value="MVS98842.1"/>
    <property type="molecule type" value="Genomic_DNA"/>
</dbReference>
<feature type="binding site" evidence="16">
    <location>
        <begin position="250"/>
        <end position="255"/>
    </location>
    <ligand>
        <name>substrate</name>
    </ligand>
</feature>
<dbReference type="CDD" id="cd11325">
    <property type="entry name" value="AmyAc_GTHase"/>
    <property type="match status" value="1"/>
</dbReference>
<feature type="active site" description="Proton donor" evidence="15">
    <location>
        <position position="287"/>
    </location>
</feature>
<evidence type="ECO:0000256" key="9">
    <source>
        <dbReference type="ARBA" id="ARBA00023295"/>
    </source>
</evidence>